<dbReference type="Proteomes" id="UP001526246">
    <property type="component" value="Unassembled WGS sequence"/>
</dbReference>
<gene>
    <name evidence="3" type="ORF">OMW55_00020</name>
</gene>
<name>A0ABT3JBL3_9SPHN</name>
<dbReference type="EMBL" id="JAPDOB010000001">
    <property type="protein sequence ID" value="MCW3796195.1"/>
    <property type="molecule type" value="Genomic_DNA"/>
</dbReference>
<feature type="domain" description="CHAT" evidence="2">
    <location>
        <begin position="676"/>
        <end position="1001"/>
    </location>
</feature>
<dbReference type="Pfam" id="PF12770">
    <property type="entry name" value="CHAT"/>
    <property type="match status" value="1"/>
</dbReference>
<reference evidence="3 4" key="1">
    <citation type="submission" date="2022-10" db="EMBL/GenBank/DDBJ databases">
        <title>Sphingomonas sp.</title>
        <authorList>
            <person name="Jin C."/>
        </authorList>
    </citation>
    <scope>NUCLEOTIDE SEQUENCE [LARGE SCALE GENOMIC DNA]</scope>
    <source>
        <strain evidence="3 4">BN140010</strain>
    </source>
</reference>
<evidence type="ECO:0000256" key="1">
    <source>
        <dbReference type="SAM" id="SignalP"/>
    </source>
</evidence>
<accession>A0ABT3JBL3</accession>
<sequence>MIGRIRQFAVALALACAATLGSALPAPAALTDVLSTRNSWRIGSDGVLCTAQFRSLDPRLGGMFDRAYDLTCRDAAAPVGSAVAVRGKLDLRGLAAGQRCEAEHMDSVSGVGTVRALGCRNSSGLDFRRYLVRRGPTTYAVEGLAGYDSVLRLALTSLVADRQQPGTVKVAATMVSDPAAFARVQAGALTAGSARTEGYLRNNGGRFAESAEFFDAVASSRGDAVTRADALANQGLQQSNLGNDPAATALFDGAQTLISPRDGVLLRLLRNYRALAALNVRQPDRALAALAAPVPDSSQEADRDALRRGLINEPLSLEINSGSDEARRLRALDSQLTPAERAAILDAQALAIRGNVLRQWGKLAEAEAALRRAAGQIRAVRHGKVTSAAWLLADIGMEQALVLEHRGDRAGAIAAFDKATDLLAQALPQSPAVLSARARKAALLARTGDEAGARTLFRGVVAESAEVPDGGSTLRGLLAPYFAILARSGDAQAAADAFAAAQARQRPGVAQTQAILARQFSEGSDEASALFRLSLARMREIARTEGELADLKALAEQTAVTRDTAVALEQNLAALRAEQTGLQGRLAAYPRYQTLSRSLVDLADLRHQLRVGEAYWQLIDTAEASYALFVTPADARIYRTALDRDRLATEVRSLRDSIARSDQGEVVTDPFDIVRARQLYVGLMAPIQSQLAGVRHLIVEPDGALLQLPLAVLVTDQRGVDDYLARQKRPGADPYDLRGIAWLGRAREISTAVSARSFLDVRAVPPSRARRLYLGLGNNAVPNQRPVIAGSDGCEWPLAAWQAPISAAELKVAEQRFGPQRSQLITGSAFNDAALLTNRELGEFRVLHFATHGLVAAPRPDCPPRPALLTSFGPAGSDGLLSFREIFDLKLDADLVVLSACDTAGLATVAASREAGLSSGGNYALDGLVRAFVGAGARSVVASHWPVPDTYGSTRRLIGGLLGARPNQPVAAALADAQRGLMDDARTSHPFYWAAFIILGDGAKPLLTTNAPVFAAGPAGRRGG</sequence>
<evidence type="ECO:0000313" key="3">
    <source>
        <dbReference type="EMBL" id="MCW3796195.1"/>
    </source>
</evidence>
<dbReference type="InterPro" id="IPR024983">
    <property type="entry name" value="CHAT_dom"/>
</dbReference>
<proteinExistence type="predicted"/>
<keyword evidence="1" id="KW-0732">Signal</keyword>
<comment type="caution">
    <text evidence="3">The sequence shown here is derived from an EMBL/GenBank/DDBJ whole genome shotgun (WGS) entry which is preliminary data.</text>
</comment>
<evidence type="ECO:0000259" key="2">
    <source>
        <dbReference type="Pfam" id="PF12770"/>
    </source>
</evidence>
<keyword evidence="4" id="KW-1185">Reference proteome</keyword>
<dbReference type="RefSeq" id="WP_264879958.1">
    <property type="nucleotide sequence ID" value="NZ_JAPDOB010000001.1"/>
</dbReference>
<feature type="chain" id="PRO_5045131762" evidence="1">
    <location>
        <begin position="29"/>
        <end position="1024"/>
    </location>
</feature>
<dbReference type="SUPFAM" id="SSF48452">
    <property type="entry name" value="TPR-like"/>
    <property type="match status" value="1"/>
</dbReference>
<feature type="signal peptide" evidence="1">
    <location>
        <begin position="1"/>
        <end position="28"/>
    </location>
</feature>
<organism evidence="3 4">
    <name type="scientific">Sphingomonas arvum</name>
    <dbReference type="NCBI Taxonomy" id="2992113"/>
    <lineage>
        <taxon>Bacteria</taxon>
        <taxon>Pseudomonadati</taxon>
        <taxon>Pseudomonadota</taxon>
        <taxon>Alphaproteobacteria</taxon>
        <taxon>Sphingomonadales</taxon>
        <taxon>Sphingomonadaceae</taxon>
        <taxon>Sphingomonas</taxon>
    </lineage>
</organism>
<evidence type="ECO:0000313" key="4">
    <source>
        <dbReference type="Proteomes" id="UP001526246"/>
    </source>
</evidence>
<dbReference type="InterPro" id="IPR011990">
    <property type="entry name" value="TPR-like_helical_dom_sf"/>
</dbReference>
<dbReference type="Gene3D" id="1.25.40.10">
    <property type="entry name" value="Tetratricopeptide repeat domain"/>
    <property type="match status" value="1"/>
</dbReference>
<protein>
    <submittedName>
        <fullName evidence="3">CHAT domain-containing protein</fullName>
    </submittedName>
</protein>